<comment type="similarity">
    <text evidence="3">Belongs to the INCENP family.</text>
</comment>
<dbReference type="EMBL" id="SELW01000247">
    <property type="protein sequence ID" value="TID29804.1"/>
    <property type="molecule type" value="Genomic_DNA"/>
</dbReference>
<organism evidence="9 10">
    <name type="scientific">Pichia inconspicua</name>
    <dbReference type="NCBI Taxonomy" id="52247"/>
    <lineage>
        <taxon>Eukaryota</taxon>
        <taxon>Fungi</taxon>
        <taxon>Dikarya</taxon>
        <taxon>Ascomycota</taxon>
        <taxon>Saccharomycotina</taxon>
        <taxon>Pichiomycetes</taxon>
        <taxon>Pichiales</taxon>
        <taxon>Pichiaceae</taxon>
        <taxon>Pichia</taxon>
    </lineage>
</organism>
<evidence type="ECO:0000256" key="5">
    <source>
        <dbReference type="ARBA" id="ARBA00023212"/>
    </source>
</evidence>
<keyword evidence="4" id="KW-0963">Cytoplasm</keyword>
<dbReference type="InterPro" id="IPR005635">
    <property type="entry name" value="Inner_centromere_prot_ARK-bd"/>
</dbReference>
<evidence type="ECO:0000256" key="7">
    <source>
        <dbReference type="SAM" id="MobiDB-lite"/>
    </source>
</evidence>
<evidence type="ECO:0000256" key="1">
    <source>
        <dbReference type="ARBA" id="ARBA00004123"/>
    </source>
</evidence>
<dbReference type="AlphaFoldDB" id="A0A4T0X4V2"/>
<dbReference type="Proteomes" id="UP000307173">
    <property type="component" value="Unassembled WGS sequence"/>
</dbReference>
<proteinExistence type="inferred from homology"/>
<reference evidence="9 10" key="1">
    <citation type="journal article" date="2019" name="Front. Genet.">
        <title>Whole-Genome Sequencing of the Opportunistic Yeast Pathogen Candida inconspicua Uncovers Its Hybrid Origin.</title>
        <authorList>
            <person name="Mixao V."/>
            <person name="Hansen A.P."/>
            <person name="Saus E."/>
            <person name="Boekhout T."/>
            <person name="Lass-Florl C."/>
            <person name="Gabaldon T."/>
        </authorList>
    </citation>
    <scope>NUCLEOTIDE SEQUENCE [LARGE SCALE GENOMIC DNA]</scope>
    <source>
        <strain evidence="9 10">CBS 180</strain>
    </source>
</reference>
<evidence type="ECO:0000259" key="8">
    <source>
        <dbReference type="Pfam" id="PF03941"/>
    </source>
</evidence>
<feature type="region of interest" description="Disordered" evidence="7">
    <location>
        <begin position="288"/>
        <end position="309"/>
    </location>
</feature>
<protein>
    <recommendedName>
        <fullName evidence="8">Inner centromere protein ARK-binding domain-containing protein</fullName>
    </recommendedName>
</protein>
<keyword evidence="10" id="KW-1185">Reference proteome</keyword>
<dbReference type="GO" id="GO:0005819">
    <property type="term" value="C:spindle"/>
    <property type="evidence" value="ECO:0007669"/>
    <property type="project" value="UniProtKB-SubCell"/>
</dbReference>
<evidence type="ECO:0000256" key="4">
    <source>
        <dbReference type="ARBA" id="ARBA00022490"/>
    </source>
</evidence>
<feature type="region of interest" description="Disordered" evidence="7">
    <location>
        <begin position="351"/>
        <end position="378"/>
    </location>
</feature>
<dbReference type="Pfam" id="PF03941">
    <property type="entry name" value="INCENP_ARK-bind"/>
    <property type="match status" value="1"/>
</dbReference>
<sequence length="413" mass="45870">MILGLKRKRRTGLDARDIPGFAKWISAEVYVDDKIAEGCVESLALKMVGYSEWINDAIKDICEGDGNLLQSPVKDKSPIRELRQREVEVIRETTSLMTDKTGEMETDFNDSFELISRDIRRSYAAKQRESIKTAEDEIKELSKLIDGDAGLFSDEEDEGVVPDEDVDVFDKIEVAQVHKIKTVSPIKFSEMPRIEPLTLRKKKKKVIEKVVDKVSEKGKVKRVDSKREETELKLNPLPNTFFTRVGDTSIDEPTIKVKRVRPKAISVTPMSEIQTPNKSVQTITSVTTAASTATTTTTSTSTTTSTTPSAMTCNIPLAKRRLKSDADTAIATTTATTTTTTTTPLLHTLTLGHKSPRRSQRPSRLPLRVSHGSSPVKVPWTHPVRLKAQLRRQQEGGIDPVAIFGPVPPLPDL</sequence>
<accession>A0A4T0X4V2</accession>
<dbReference type="STRING" id="52247.A0A4T0X4V2"/>
<evidence type="ECO:0000313" key="10">
    <source>
        <dbReference type="Proteomes" id="UP000307173"/>
    </source>
</evidence>
<comment type="subcellular location">
    <subcellularLocation>
        <location evidence="2">Cytoplasm</location>
        <location evidence="2">Cytoskeleton</location>
        <location evidence="2">Spindle</location>
    </subcellularLocation>
    <subcellularLocation>
        <location evidence="1">Nucleus</location>
    </subcellularLocation>
</comment>
<keyword evidence="5" id="KW-0206">Cytoskeleton</keyword>
<evidence type="ECO:0000256" key="6">
    <source>
        <dbReference type="ARBA" id="ARBA00023242"/>
    </source>
</evidence>
<feature type="domain" description="Inner centromere protein ARK-binding" evidence="8">
    <location>
        <begin position="379"/>
        <end position="410"/>
    </location>
</feature>
<dbReference type="OrthoDB" id="6123at2759"/>
<dbReference type="GO" id="GO:0005634">
    <property type="term" value="C:nucleus"/>
    <property type="evidence" value="ECO:0007669"/>
    <property type="project" value="UniProtKB-SubCell"/>
</dbReference>
<name>A0A4T0X4V2_9ASCO</name>
<evidence type="ECO:0000256" key="2">
    <source>
        <dbReference type="ARBA" id="ARBA00004186"/>
    </source>
</evidence>
<evidence type="ECO:0000313" key="9">
    <source>
        <dbReference type="EMBL" id="TID29804.1"/>
    </source>
</evidence>
<evidence type="ECO:0000256" key="3">
    <source>
        <dbReference type="ARBA" id="ARBA00010042"/>
    </source>
</evidence>
<keyword evidence="6" id="KW-0539">Nucleus</keyword>
<comment type="caution">
    <text evidence="9">The sequence shown here is derived from an EMBL/GenBank/DDBJ whole genome shotgun (WGS) entry which is preliminary data.</text>
</comment>
<gene>
    <name evidence="9" type="ORF">CANINC_001619</name>
</gene>